<keyword evidence="4 5" id="KW-0819">tRNA processing</keyword>
<dbReference type="InterPro" id="IPR011869">
    <property type="entry name" value="TrmA_MeTrfase"/>
</dbReference>
<protein>
    <recommendedName>
        <fullName evidence="5">tRNA/tmRNA (uracil-C(5))-methyltransferase</fullName>
        <ecNumber evidence="5">2.1.1.35</ecNumber>
    </recommendedName>
    <alternativeName>
        <fullName evidence="5">tRNA (uracil(54)-C(5))-methyltransferase</fullName>
    </alternativeName>
    <alternativeName>
        <fullName evidence="5">tRNA(m5U54)-methyltransferase</fullName>
        <shortName evidence="5">RUMT</shortName>
    </alternativeName>
    <alternativeName>
        <fullName evidence="5">tmRNA (uracil(341)-C(5))-methyltransferase</fullName>
    </alternativeName>
</protein>
<dbReference type="PANTHER" id="PTHR47790">
    <property type="entry name" value="TRNA/TMRNA (URACIL-C(5))-METHYLTRANSFERASE"/>
    <property type="match status" value="1"/>
</dbReference>
<dbReference type="EC" id="2.1.1.35" evidence="5"/>
<feature type="binding site" evidence="5 6">
    <location>
        <position position="214"/>
    </location>
    <ligand>
        <name>S-adenosyl-L-methionine</name>
        <dbReference type="ChEBI" id="CHEBI:59789"/>
    </ligand>
</feature>
<feature type="active site" description="Proton acceptor" evidence="5">
    <location>
        <position position="354"/>
    </location>
</feature>
<dbReference type="NCBIfam" id="TIGR02143">
    <property type="entry name" value="trmA_only"/>
    <property type="match status" value="1"/>
</dbReference>
<dbReference type="EMBL" id="JBHLZN010000001">
    <property type="protein sequence ID" value="MFB9885573.1"/>
    <property type="molecule type" value="Genomic_DNA"/>
</dbReference>
<dbReference type="HAMAP" id="MF_01011">
    <property type="entry name" value="RNA_methyltr_TrmA"/>
    <property type="match status" value="1"/>
</dbReference>
<comment type="function">
    <text evidence="5">Dual-specificity methyltransferase that catalyzes the formation of 5-methyluridine at position 54 (m5U54) in all tRNAs, and that of position 341 (m5U341) in tmRNA (transfer-mRNA).</text>
</comment>
<keyword evidence="2 5" id="KW-0808">Transferase</keyword>
<dbReference type="InterPro" id="IPR029063">
    <property type="entry name" value="SAM-dependent_MTases_sf"/>
</dbReference>
<feature type="binding site" evidence="5 6">
    <location>
        <position position="235"/>
    </location>
    <ligand>
        <name>S-adenosyl-L-methionine</name>
        <dbReference type="ChEBI" id="CHEBI:59789"/>
    </ligand>
</feature>
<dbReference type="Proteomes" id="UP001589628">
    <property type="component" value="Unassembled WGS sequence"/>
</dbReference>
<evidence type="ECO:0000256" key="4">
    <source>
        <dbReference type="ARBA" id="ARBA00022694"/>
    </source>
</evidence>
<dbReference type="Gene3D" id="2.40.50.1070">
    <property type="match status" value="1"/>
</dbReference>
<comment type="caution">
    <text evidence="8">The sequence shown here is derived from an EMBL/GenBank/DDBJ whole genome shotgun (WGS) entry which is preliminary data.</text>
</comment>
<evidence type="ECO:0000256" key="6">
    <source>
        <dbReference type="PROSITE-ProRule" id="PRU01024"/>
    </source>
</evidence>
<comment type="similarity">
    <text evidence="5">Belongs to the class I-like SAM-binding methyltransferase superfamily. RNA M5U methyltransferase family. TrmA subfamily.</text>
</comment>
<dbReference type="PROSITE" id="PS51687">
    <property type="entry name" value="SAM_MT_RNA_M5U"/>
    <property type="match status" value="1"/>
</dbReference>
<dbReference type="PROSITE" id="PS01230">
    <property type="entry name" value="TRMA_1"/>
    <property type="match status" value="1"/>
</dbReference>
<organism evidence="8 9">
    <name type="scientific">Balneatrix alpica</name>
    <dbReference type="NCBI Taxonomy" id="75684"/>
    <lineage>
        <taxon>Bacteria</taxon>
        <taxon>Pseudomonadati</taxon>
        <taxon>Pseudomonadota</taxon>
        <taxon>Gammaproteobacteria</taxon>
        <taxon>Oceanospirillales</taxon>
        <taxon>Balneatrichaceae</taxon>
        <taxon>Balneatrix</taxon>
    </lineage>
</organism>
<dbReference type="InterPro" id="IPR010280">
    <property type="entry name" value="U5_MeTrfase_fam"/>
</dbReference>
<keyword evidence="9" id="KW-1185">Reference proteome</keyword>
<dbReference type="Gene3D" id="3.40.50.150">
    <property type="entry name" value="Vaccinia Virus protein VP39"/>
    <property type="match status" value="1"/>
</dbReference>
<evidence type="ECO:0000256" key="3">
    <source>
        <dbReference type="ARBA" id="ARBA00022691"/>
    </source>
</evidence>
<evidence type="ECO:0000313" key="8">
    <source>
        <dbReference type="EMBL" id="MFB9885573.1"/>
    </source>
</evidence>
<accession>A0ABV5Z8H8</accession>
<keyword evidence="1 5" id="KW-0489">Methyltransferase</keyword>
<sequence>MLNFTPEAYPQLLAEKAEELRQQFAPLQAPELEVFASDPAYFRMRAEFRLWHEGEDLYYAMYEPGEGRKHYRVDQFPIAGRLINELMPKLLDAIRDKEILRFKLFQVDFLTTLSGQALISLLYHKPLDETWLEQAHWLREHLGVELVGRSRKKKFKVKQDWVEETLTVEGRQLHYKQVENSFTQPNAKVAEAMLEWALSVSREEGLAGDLLELYCGNGNFSLALASHYRRVLGTEIAKSSVYAAQYNIERNHIDNVRIGRMSSEEFSAAMLGQGGGFRFSELNLADYDFTTVLVDPPRAGLDEDTIELVRRYQHILYISCNPDTLFANVEALADTHRIARFALFDQFPYTHHKEAGVLLVAK</sequence>
<dbReference type="RefSeq" id="WP_027313664.1">
    <property type="nucleotide sequence ID" value="NZ_JAUESS010000005.1"/>
</dbReference>
<comment type="catalytic activity">
    <reaction evidence="5">
        <text>uridine(54) in tRNA + S-adenosyl-L-methionine = 5-methyluridine(54) in tRNA + S-adenosyl-L-homocysteine + H(+)</text>
        <dbReference type="Rhea" id="RHEA:42712"/>
        <dbReference type="Rhea" id="RHEA-COMP:10167"/>
        <dbReference type="Rhea" id="RHEA-COMP:10193"/>
        <dbReference type="ChEBI" id="CHEBI:15378"/>
        <dbReference type="ChEBI" id="CHEBI:57856"/>
        <dbReference type="ChEBI" id="CHEBI:59789"/>
        <dbReference type="ChEBI" id="CHEBI:65315"/>
        <dbReference type="ChEBI" id="CHEBI:74447"/>
        <dbReference type="EC" id="2.1.1.35"/>
    </reaction>
</comment>
<dbReference type="PANTHER" id="PTHR47790:SF2">
    <property type="entry name" value="TRNA_TMRNA (URACIL-C(5))-METHYLTRANSFERASE"/>
    <property type="match status" value="1"/>
</dbReference>
<reference evidence="8 9" key="1">
    <citation type="submission" date="2024-09" db="EMBL/GenBank/DDBJ databases">
        <authorList>
            <person name="Sun Q."/>
            <person name="Mori K."/>
        </authorList>
    </citation>
    <scope>NUCLEOTIDE SEQUENCE [LARGE SCALE GENOMIC DNA]</scope>
    <source>
        <strain evidence="8 9">ATCC 51285</strain>
    </source>
</reference>
<evidence type="ECO:0000256" key="2">
    <source>
        <dbReference type="ARBA" id="ARBA00022679"/>
    </source>
</evidence>
<dbReference type="CDD" id="cd02440">
    <property type="entry name" value="AdoMet_MTases"/>
    <property type="match status" value="1"/>
</dbReference>
<evidence type="ECO:0000256" key="7">
    <source>
        <dbReference type="PROSITE-ProRule" id="PRU10015"/>
    </source>
</evidence>
<evidence type="ECO:0000256" key="5">
    <source>
        <dbReference type="HAMAP-Rule" id="MF_01011"/>
    </source>
</evidence>
<dbReference type="Pfam" id="PF05958">
    <property type="entry name" value="tRNA_U5-meth_tr"/>
    <property type="match status" value="1"/>
</dbReference>
<dbReference type="GO" id="GO:0030697">
    <property type="term" value="F:tRNA (uracil(54)-C5)-methyltransferase activity, S-adenosyl methionine-dependent"/>
    <property type="evidence" value="ECO:0007669"/>
    <property type="project" value="UniProtKB-EC"/>
</dbReference>
<dbReference type="InterPro" id="IPR030390">
    <property type="entry name" value="MeTrfase_TrmA_AS"/>
</dbReference>
<feature type="binding site" evidence="5">
    <location>
        <position position="219"/>
    </location>
    <ligand>
        <name>S-adenosyl-L-methionine</name>
        <dbReference type="ChEBI" id="CHEBI:59789"/>
    </ligand>
</feature>
<feature type="binding site" evidence="5 6">
    <location>
        <position position="184"/>
    </location>
    <ligand>
        <name>S-adenosyl-L-methionine</name>
        <dbReference type="ChEBI" id="CHEBI:59789"/>
    </ligand>
</feature>
<evidence type="ECO:0000313" key="9">
    <source>
        <dbReference type="Proteomes" id="UP001589628"/>
    </source>
</evidence>
<dbReference type="GO" id="GO:0032259">
    <property type="term" value="P:methylation"/>
    <property type="evidence" value="ECO:0007669"/>
    <property type="project" value="UniProtKB-KW"/>
</dbReference>
<feature type="active site" evidence="7">
    <location>
        <position position="320"/>
    </location>
</feature>
<name>A0ABV5Z8H8_9GAMM</name>
<evidence type="ECO:0000256" key="1">
    <source>
        <dbReference type="ARBA" id="ARBA00022603"/>
    </source>
</evidence>
<feature type="active site" description="Nucleophile" evidence="5 6">
    <location>
        <position position="320"/>
    </location>
</feature>
<comment type="catalytic activity">
    <reaction evidence="5">
        <text>uridine(341) in tmRNA + S-adenosyl-L-methionine = 5-methyluridine(341) in tmRNA + S-adenosyl-L-homocysteine + H(+)</text>
        <dbReference type="Rhea" id="RHEA:43612"/>
        <dbReference type="Rhea" id="RHEA-COMP:10630"/>
        <dbReference type="Rhea" id="RHEA-COMP:10631"/>
        <dbReference type="ChEBI" id="CHEBI:15378"/>
        <dbReference type="ChEBI" id="CHEBI:57856"/>
        <dbReference type="ChEBI" id="CHEBI:59789"/>
        <dbReference type="ChEBI" id="CHEBI:65315"/>
        <dbReference type="ChEBI" id="CHEBI:74447"/>
    </reaction>
</comment>
<keyword evidence="3 5" id="KW-0949">S-adenosyl-L-methionine</keyword>
<feature type="binding site" evidence="5 6">
    <location>
        <position position="295"/>
    </location>
    <ligand>
        <name>S-adenosyl-L-methionine</name>
        <dbReference type="ChEBI" id="CHEBI:59789"/>
    </ligand>
</feature>
<gene>
    <name evidence="5 8" type="primary">trmA</name>
    <name evidence="8" type="ORF">ACFFLH_04035</name>
</gene>
<dbReference type="SUPFAM" id="SSF53335">
    <property type="entry name" value="S-adenosyl-L-methionine-dependent methyltransferases"/>
    <property type="match status" value="1"/>
</dbReference>
<proteinExistence type="inferred from homology"/>